<proteinExistence type="predicted"/>
<dbReference type="PANTHER" id="PTHR31391">
    <property type="entry name" value="B3 DOMAIN-CONTAINING PROTEIN OS11G0197600-RELATED"/>
    <property type="match status" value="1"/>
</dbReference>
<keyword evidence="2" id="KW-0805">Transcription regulation</keyword>
<evidence type="ECO:0000256" key="5">
    <source>
        <dbReference type="ARBA" id="ARBA00023242"/>
    </source>
</evidence>
<evidence type="ECO:0000256" key="2">
    <source>
        <dbReference type="ARBA" id="ARBA00023015"/>
    </source>
</evidence>
<name>M8CQV7_AEGTA</name>
<protein>
    <submittedName>
        <fullName evidence="8">B3 domain-containing protein</fullName>
    </submittedName>
</protein>
<keyword evidence="6" id="KW-0175">Coiled coil</keyword>
<dbReference type="Pfam" id="PF02362">
    <property type="entry name" value="B3"/>
    <property type="match status" value="1"/>
</dbReference>
<evidence type="ECO:0000313" key="8">
    <source>
        <dbReference type="EnsemblPlants" id="EMT26046"/>
    </source>
</evidence>
<comment type="subcellular location">
    <subcellularLocation>
        <location evidence="1">Nucleus</location>
    </subcellularLocation>
</comment>
<accession>M8CQV7</accession>
<keyword evidence="3" id="KW-0238">DNA-binding</keyword>
<reference evidence="8" key="1">
    <citation type="submission" date="2015-06" db="UniProtKB">
        <authorList>
            <consortium name="EnsemblPlants"/>
        </authorList>
    </citation>
    <scope>IDENTIFICATION</scope>
</reference>
<dbReference type="InterPro" id="IPR015300">
    <property type="entry name" value="DNA-bd_pseudobarrel_sf"/>
</dbReference>
<organism evidence="8">
    <name type="scientific">Aegilops tauschii</name>
    <name type="common">Tausch's goatgrass</name>
    <name type="synonym">Aegilops squarrosa</name>
    <dbReference type="NCBI Taxonomy" id="37682"/>
    <lineage>
        <taxon>Eukaryota</taxon>
        <taxon>Viridiplantae</taxon>
        <taxon>Streptophyta</taxon>
        <taxon>Embryophyta</taxon>
        <taxon>Tracheophyta</taxon>
        <taxon>Spermatophyta</taxon>
        <taxon>Magnoliopsida</taxon>
        <taxon>Liliopsida</taxon>
        <taxon>Poales</taxon>
        <taxon>Poaceae</taxon>
        <taxon>BOP clade</taxon>
        <taxon>Pooideae</taxon>
        <taxon>Triticodae</taxon>
        <taxon>Triticeae</taxon>
        <taxon>Triticinae</taxon>
        <taxon>Aegilops</taxon>
    </lineage>
</organism>
<dbReference type="InterPro" id="IPR003340">
    <property type="entry name" value="B3_DNA-bd"/>
</dbReference>
<feature type="compositionally biased region" description="Basic and acidic residues" evidence="7">
    <location>
        <begin position="337"/>
        <end position="405"/>
    </location>
</feature>
<dbReference type="GO" id="GO:0003677">
    <property type="term" value="F:DNA binding"/>
    <property type="evidence" value="ECO:0007669"/>
    <property type="project" value="UniProtKB-KW"/>
</dbReference>
<dbReference type="EnsemblPlants" id="EMT26046">
    <property type="protein sequence ID" value="EMT26046"/>
    <property type="gene ID" value="F775_02635"/>
</dbReference>
<dbReference type="Gene3D" id="2.40.330.10">
    <property type="entry name" value="DNA-binding pseudobarrel domain"/>
    <property type="match status" value="1"/>
</dbReference>
<feature type="region of interest" description="Disordered" evidence="7">
    <location>
        <begin position="337"/>
        <end position="413"/>
    </location>
</feature>
<dbReference type="SUPFAM" id="SSF101936">
    <property type="entry name" value="DNA-binding pseudobarrel domain"/>
    <property type="match status" value="1"/>
</dbReference>
<dbReference type="GO" id="GO:0005634">
    <property type="term" value="C:nucleus"/>
    <property type="evidence" value="ECO:0007669"/>
    <property type="project" value="UniProtKB-SubCell"/>
</dbReference>
<dbReference type="InterPro" id="IPR044837">
    <property type="entry name" value="REM16-like"/>
</dbReference>
<evidence type="ECO:0000256" key="3">
    <source>
        <dbReference type="ARBA" id="ARBA00023125"/>
    </source>
</evidence>
<dbReference type="CDD" id="cd10017">
    <property type="entry name" value="B3_DNA"/>
    <property type="match status" value="1"/>
</dbReference>
<evidence type="ECO:0000256" key="7">
    <source>
        <dbReference type="SAM" id="MobiDB-lite"/>
    </source>
</evidence>
<sequence>MAGSWFLRTCLETSDELFSRAVLRSVGEVGWNGKCTFFTGKMKKRGRPAGGGSPSVNNSERDKMVMEKKMALVHRRLALLDSESDKETDVVPTATMDDRLAIVVDQQPVVINCDDTDDKDEYVPLRIVRPRRADSEQKRLFDVSQTHNAQDTDTAKKKRGRLVNAKSDMEQKLNMSTPGLALVESGGSNSSKSDVDDDLVPMVAAVNCQKTCTSVQGNFGSAMERAEELLVELPAEHPSFVKHMLHSHVVHGFWLGLPSDFCNKHLPKKDTAVVLEDEDGHNYDAKYLGAKQGLSAGWRGFAINHDIKVYILRANNFTTTDGALGLLCLEAGKEKIPKEESSNDVKSEAGKEKIPKEESSNDVKSEAGKEKIPKESSIDVKSEAGKEKIPKEESSIDVKSEEKPKVAQSDSSNLASESITDGIKFSDTAIDFDDVKDFSSFSIIVDGLAIDCEFPDQQRETYYELCCAQKSFLHKDLLKGLNITLVVGAIMETIDIAEGIRACKARVPSRKDFVVWKKNLQALKLLGMNVDFLLKRVDGLLSLPARPRAPAEVKLERARTVAKIKEVESRISSVKDTLEEIDVEMEEMESSAKIVDEMMQLLATAPW</sequence>
<evidence type="ECO:0000256" key="1">
    <source>
        <dbReference type="ARBA" id="ARBA00004123"/>
    </source>
</evidence>
<keyword evidence="4" id="KW-0804">Transcription</keyword>
<dbReference type="SMART" id="SM01019">
    <property type="entry name" value="B3"/>
    <property type="match status" value="1"/>
</dbReference>
<dbReference type="PANTHER" id="PTHR31391:SF101">
    <property type="entry name" value="B3 DOMAIN-CONTAINING PROTEIN OS01G0234100"/>
    <property type="match status" value="1"/>
</dbReference>
<evidence type="ECO:0000256" key="6">
    <source>
        <dbReference type="SAM" id="Coils"/>
    </source>
</evidence>
<keyword evidence="5" id="KW-0539">Nucleus</keyword>
<dbReference type="AlphaFoldDB" id="M8CQV7"/>
<feature type="coiled-coil region" evidence="6">
    <location>
        <begin position="564"/>
        <end position="591"/>
    </location>
</feature>
<evidence type="ECO:0000256" key="4">
    <source>
        <dbReference type="ARBA" id="ARBA00023163"/>
    </source>
</evidence>